<dbReference type="Pfam" id="PF01648">
    <property type="entry name" value="ACPS"/>
    <property type="match status" value="1"/>
</dbReference>
<organism evidence="4 5">
    <name type="scientific">Acetilactobacillus jinshanensis</name>
    <dbReference type="NCBI Taxonomy" id="1720083"/>
    <lineage>
        <taxon>Bacteria</taxon>
        <taxon>Bacillati</taxon>
        <taxon>Bacillota</taxon>
        <taxon>Bacilli</taxon>
        <taxon>Lactobacillales</taxon>
        <taxon>Lactobacillaceae</taxon>
        <taxon>Acetilactobacillus</taxon>
    </lineage>
</organism>
<evidence type="ECO:0000256" key="2">
    <source>
        <dbReference type="ARBA" id="ARBA00022679"/>
    </source>
</evidence>
<dbReference type="PANTHER" id="PTHR12215">
    <property type="entry name" value="PHOSPHOPANTETHEINE TRANSFERASE"/>
    <property type="match status" value="1"/>
</dbReference>
<dbReference type="AlphaFoldDB" id="A0A4P6ZJJ9"/>
<protein>
    <submittedName>
        <fullName evidence="4">4'-phosphopantetheinyl transferase superfamily protein</fullName>
    </submittedName>
</protein>
<dbReference type="GO" id="GO:0008897">
    <property type="term" value="F:holo-[acyl-carrier-protein] synthase activity"/>
    <property type="evidence" value="ECO:0007669"/>
    <property type="project" value="InterPro"/>
</dbReference>
<name>A0A4P6ZJJ9_9LACO</name>
<dbReference type="InterPro" id="IPR050559">
    <property type="entry name" value="P-Pant_transferase_sf"/>
</dbReference>
<dbReference type="InterPro" id="IPR037143">
    <property type="entry name" value="4-PPantetheinyl_Trfase_dom_sf"/>
</dbReference>
<dbReference type="OrthoDB" id="9808281at2"/>
<feature type="domain" description="4'-phosphopantetheinyl transferase" evidence="3">
    <location>
        <begin position="90"/>
        <end position="161"/>
    </location>
</feature>
<dbReference type="RefSeq" id="WP_133441248.1">
    <property type="nucleotide sequence ID" value="NZ_CP187400.1"/>
</dbReference>
<dbReference type="Proteomes" id="UP000294321">
    <property type="component" value="Chromosome"/>
</dbReference>
<gene>
    <name evidence="4" type="ORF">ELX58_00555</name>
</gene>
<dbReference type="GO" id="GO:0000287">
    <property type="term" value="F:magnesium ion binding"/>
    <property type="evidence" value="ECO:0007669"/>
    <property type="project" value="InterPro"/>
</dbReference>
<comment type="similarity">
    <text evidence="1">Belongs to the P-Pant transferase superfamily. Gsp/Sfp/HetI/AcpT family.</text>
</comment>
<reference evidence="5" key="1">
    <citation type="submission" date="2018-12" db="EMBL/GenBank/DDBJ databases">
        <title>A new species of lactobacillus.</title>
        <authorList>
            <person name="Jian Y."/>
            <person name="Xin L."/>
            <person name="Hong Z.J."/>
            <person name="Ming L.Z."/>
            <person name="Hong X.Z."/>
        </authorList>
    </citation>
    <scope>NUCLEOTIDE SEQUENCE [LARGE SCALE GENOMIC DNA]</scope>
    <source>
        <strain evidence="5">HSLZ-75</strain>
    </source>
</reference>
<dbReference type="EMBL" id="CP034726">
    <property type="protein sequence ID" value="QBP17703.1"/>
    <property type="molecule type" value="Genomic_DNA"/>
</dbReference>
<accession>A0A4P6ZJJ9</accession>
<dbReference type="KEGG" id="lji:ELX58_00555"/>
<dbReference type="GO" id="GO:0019878">
    <property type="term" value="P:lysine biosynthetic process via aminoadipic acid"/>
    <property type="evidence" value="ECO:0007669"/>
    <property type="project" value="TreeGrafter"/>
</dbReference>
<proteinExistence type="inferred from homology"/>
<evidence type="ECO:0000256" key="1">
    <source>
        <dbReference type="ARBA" id="ARBA00010990"/>
    </source>
</evidence>
<evidence type="ECO:0000259" key="3">
    <source>
        <dbReference type="Pfam" id="PF01648"/>
    </source>
</evidence>
<dbReference type="InterPro" id="IPR008278">
    <property type="entry name" value="4-PPantetheinyl_Trfase_dom"/>
</dbReference>
<evidence type="ECO:0000313" key="4">
    <source>
        <dbReference type="EMBL" id="QBP17703.1"/>
    </source>
</evidence>
<dbReference type="SUPFAM" id="SSF56214">
    <property type="entry name" value="4'-phosphopantetheinyl transferase"/>
    <property type="match status" value="2"/>
</dbReference>
<sequence>MIVLHDTITNPIYQPLYKQYRIDVHKFHPRQSLVGKCLLAKLFHVPLSKIISGDMFIHGRFGKPYLKDHSLSFNITNSKEQVILAADKTPIAVDTEKIRPIDYHRIHRAFTGDEINYLAKVPKDQRSRATLKLWTIIEGVLKQVGTGLNGGVRTVHTLVPDLKTATRKGKQYRLIPYNVTPEYVGTIIKDL</sequence>
<evidence type="ECO:0000313" key="5">
    <source>
        <dbReference type="Proteomes" id="UP000294321"/>
    </source>
</evidence>
<dbReference type="Gene3D" id="3.90.470.20">
    <property type="entry name" value="4'-phosphopantetheinyl transferase domain"/>
    <property type="match status" value="1"/>
</dbReference>
<keyword evidence="5" id="KW-1185">Reference proteome</keyword>
<dbReference type="PANTHER" id="PTHR12215:SF10">
    <property type="entry name" value="L-AMINOADIPATE-SEMIALDEHYDE DEHYDROGENASE-PHOSPHOPANTETHEINYL TRANSFERASE"/>
    <property type="match status" value="1"/>
</dbReference>
<dbReference type="GO" id="GO:0005829">
    <property type="term" value="C:cytosol"/>
    <property type="evidence" value="ECO:0007669"/>
    <property type="project" value="TreeGrafter"/>
</dbReference>
<keyword evidence="2 4" id="KW-0808">Transferase</keyword>